<dbReference type="EMBL" id="CP027668">
    <property type="protein sequence ID" value="AVO44229.1"/>
    <property type="molecule type" value="Genomic_DNA"/>
</dbReference>
<keyword evidence="3" id="KW-1185">Reference proteome</keyword>
<keyword evidence="1" id="KW-1133">Transmembrane helix</keyword>
<name>A0A2S0N7U5_9HYPH</name>
<accession>A0A2S0N7U5</accession>
<dbReference type="Proteomes" id="UP000237889">
    <property type="component" value="Chromosome"/>
</dbReference>
<evidence type="ECO:0000313" key="2">
    <source>
        <dbReference type="EMBL" id="AVO44229.1"/>
    </source>
</evidence>
<evidence type="ECO:0000256" key="1">
    <source>
        <dbReference type="SAM" id="Phobius"/>
    </source>
</evidence>
<dbReference type="KEGG" id="phr:C6569_03610"/>
<feature type="transmembrane region" description="Helical" evidence="1">
    <location>
        <begin position="12"/>
        <end position="35"/>
    </location>
</feature>
<reference evidence="2 3" key="1">
    <citation type="submission" date="2018-03" db="EMBL/GenBank/DDBJ databases">
        <title>Genome sequencing of Phreatobacter sp.</title>
        <authorList>
            <person name="Kim S.-J."/>
            <person name="Heo J."/>
            <person name="Kwon S.-W."/>
        </authorList>
    </citation>
    <scope>NUCLEOTIDE SEQUENCE [LARGE SCALE GENOMIC DNA]</scope>
    <source>
        <strain evidence="2 3">S-12</strain>
    </source>
</reference>
<organism evidence="2 3">
    <name type="scientific">Phreatobacter cathodiphilus</name>
    <dbReference type="NCBI Taxonomy" id="1868589"/>
    <lineage>
        <taxon>Bacteria</taxon>
        <taxon>Pseudomonadati</taxon>
        <taxon>Pseudomonadota</taxon>
        <taxon>Alphaproteobacteria</taxon>
        <taxon>Hyphomicrobiales</taxon>
        <taxon>Phreatobacteraceae</taxon>
        <taxon>Phreatobacter</taxon>
    </lineage>
</organism>
<feature type="transmembrane region" description="Helical" evidence="1">
    <location>
        <begin position="67"/>
        <end position="94"/>
    </location>
</feature>
<evidence type="ECO:0000313" key="3">
    <source>
        <dbReference type="Proteomes" id="UP000237889"/>
    </source>
</evidence>
<keyword evidence="1" id="KW-0472">Membrane</keyword>
<sequence>MNRPDETRRLGPLATLLTALFGVGGGVVLALYSFVQLRTAWLDGVFAFGGRSRPAIDFDYDSEPLSYIVAMAALYPTAIVVGVGVALVSALMLYRQRPGNRARERSRAR</sequence>
<keyword evidence="1" id="KW-0812">Transmembrane</keyword>
<gene>
    <name evidence="2" type="ORF">C6569_03610</name>
</gene>
<protein>
    <submittedName>
        <fullName evidence="2">Uncharacterized protein</fullName>
    </submittedName>
</protein>
<proteinExistence type="predicted"/>
<dbReference type="AlphaFoldDB" id="A0A2S0N7U5"/>